<proteinExistence type="predicted"/>
<dbReference type="RefSeq" id="WP_230339954.1">
    <property type="nucleotide sequence ID" value="NZ_CP069798.1"/>
</dbReference>
<organism evidence="1 2">
    <name type="scientific">Paralysiella testudinis</name>
    <dbReference type="NCBI Taxonomy" id="2809020"/>
    <lineage>
        <taxon>Bacteria</taxon>
        <taxon>Pseudomonadati</taxon>
        <taxon>Pseudomonadota</taxon>
        <taxon>Betaproteobacteria</taxon>
        <taxon>Neisseriales</taxon>
        <taxon>Neisseriaceae</taxon>
        <taxon>Paralysiella</taxon>
    </lineage>
</organism>
<reference evidence="1" key="1">
    <citation type="submission" date="2021-02" db="EMBL/GenBank/DDBJ databases">
        <title>Neisseriaceae sp. 26B isolated from the cloaca of a Common Toad-headed Turtle (Mesoclemmys nasuta).</title>
        <authorList>
            <person name="Spergser J."/>
            <person name="Busse H.-J."/>
        </authorList>
    </citation>
    <scope>NUCLEOTIDE SEQUENCE</scope>
    <source>
        <strain evidence="1">26B</strain>
    </source>
</reference>
<protein>
    <submittedName>
        <fullName evidence="1">Uncharacterized protein</fullName>
    </submittedName>
</protein>
<evidence type="ECO:0000313" key="1">
    <source>
        <dbReference type="EMBL" id="QRQ82667.1"/>
    </source>
</evidence>
<accession>A0A892ZLK4</accession>
<dbReference type="AlphaFoldDB" id="A0A892ZLK4"/>
<sequence length="50" mass="5491">MELRIVSTPVCFVKTFATQNPPTLPENHTRTHVHGGAAKAQCCYNPAHTD</sequence>
<name>A0A892ZLK4_9NEIS</name>
<keyword evidence="2" id="KW-1185">Reference proteome</keyword>
<gene>
    <name evidence="1" type="ORF">JQU52_04575</name>
</gene>
<evidence type="ECO:0000313" key="2">
    <source>
        <dbReference type="Proteomes" id="UP000653156"/>
    </source>
</evidence>
<dbReference type="Proteomes" id="UP000653156">
    <property type="component" value="Chromosome"/>
</dbReference>
<dbReference type="EMBL" id="CP069798">
    <property type="protein sequence ID" value="QRQ82667.1"/>
    <property type="molecule type" value="Genomic_DNA"/>
</dbReference>
<dbReference type="KEGG" id="ptes:JQU52_04575"/>